<dbReference type="InterPro" id="IPR004839">
    <property type="entry name" value="Aminotransferase_I/II_large"/>
</dbReference>
<dbReference type="Pfam" id="PF00392">
    <property type="entry name" value="GntR"/>
    <property type="match status" value="1"/>
</dbReference>
<dbReference type="SMART" id="SM00345">
    <property type="entry name" value="HTH_GNTR"/>
    <property type="match status" value="1"/>
</dbReference>
<dbReference type="Gene3D" id="1.10.10.10">
    <property type="entry name" value="Winged helix-like DNA-binding domain superfamily/Winged helix DNA-binding domain"/>
    <property type="match status" value="1"/>
</dbReference>
<dbReference type="GO" id="GO:0003700">
    <property type="term" value="F:DNA-binding transcription factor activity"/>
    <property type="evidence" value="ECO:0007669"/>
    <property type="project" value="InterPro"/>
</dbReference>
<evidence type="ECO:0000256" key="1">
    <source>
        <dbReference type="ARBA" id="ARBA00005384"/>
    </source>
</evidence>
<dbReference type="InterPro" id="IPR036388">
    <property type="entry name" value="WH-like_DNA-bd_sf"/>
</dbReference>
<dbReference type="CDD" id="cd00609">
    <property type="entry name" value="AAT_like"/>
    <property type="match status" value="1"/>
</dbReference>
<name>A0A1Y5RDU6_9RHOB</name>
<dbReference type="InterPro" id="IPR036390">
    <property type="entry name" value="WH_DNA-bd_sf"/>
</dbReference>
<dbReference type="InterPro" id="IPR000524">
    <property type="entry name" value="Tscrpt_reg_HTH_GntR"/>
</dbReference>
<dbReference type="PANTHER" id="PTHR46577:SF1">
    <property type="entry name" value="HTH-TYPE TRANSCRIPTIONAL REGULATORY PROTEIN GABR"/>
    <property type="match status" value="1"/>
</dbReference>
<evidence type="ECO:0000313" key="7">
    <source>
        <dbReference type="EMBL" id="SLN15193.1"/>
    </source>
</evidence>
<keyword evidence="5" id="KW-0804">Transcription</keyword>
<dbReference type="PROSITE" id="PS50949">
    <property type="entry name" value="HTH_GNTR"/>
    <property type="match status" value="1"/>
</dbReference>
<evidence type="ECO:0000256" key="5">
    <source>
        <dbReference type="ARBA" id="ARBA00023163"/>
    </source>
</evidence>
<dbReference type="EMBL" id="FWFT01000001">
    <property type="protein sequence ID" value="SLN15193.1"/>
    <property type="molecule type" value="Genomic_DNA"/>
</dbReference>
<reference evidence="7 8" key="1">
    <citation type="submission" date="2017-03" db="EMBL/GenBank/DDBJ databases">
        <authorList>
            <person name="Afonso C.L."/>
            <person name="Miller P.J."/>
            <person name="Scott M.A."/>
            <person name="Spackman E."/>
            <person name="Goraichik I."/>
            <person name="Dimitrov K.M."/>
            <person name="Suarez D.L."/>
            <person name="Swayne D.E."/>
        </authorList>
    </citation>
    <scope>NUCLEOTIDE SEQUENCE [LARGE SCALE GENOMIC DNA]</scope>
    <source>
        <strain evidence="7 8">CECT 8397</strain>
    </source>
</reference>
<dbReference type="InterPro" id="IPR015421">
    <property type="entry name" value="PyrdxlP-dep_Trfase_major"/>
</dbReference>
<dbReference type="GO" id="GO:0030170">
    <property type="term" value="F:pyridoxal phosphate binding"/>
    <property type="evidence" value="ECO:0007669"/>
    <property type="project" value="InterPro"/>
</dbReference>
<comment type="similarity">
    <text evidence="1">In the C-terminal section; belongs to the class-I pyridoxal-phosphate-dependent aminotransferase family.</text>
</comment>
<feature type="domain" description="HTH gntR-type" evidence="6">
    <location>
        <begin position="48"/>
        <end position="116"/>
    </location>
</feature>
<organism evidence="7 8">
    <name type="scientific">Pseudooctadecabacter jejudonensis</name>
    <dbReference type="NCBI Taxonomy" id="1391910"/>
    <lineage>
        <taxon>Bacteria</taxon>
        <taxon>Pseudomonadati</taxon>
        <taxon>Pseudomonadota</taxon>
        <taxon>Alphaproteobacteria</taxon>
        <taxon>Rhodobacterales</taxon>
        <taxon>Paracoccaceae</taxon>
        <taxon>Pseudooctadecabacter</taxon>
    </lineage>
</organism>
<dbReference type="InterPro" id="IPR051446">
    <property type="entry name" value="HTH_trans_reg/aminotransferase"/>
</dbReference>
<protein>
    <submittedName>
        <fullName evidence="7">Putative HTH-type transcriptional regulator YdcR</fullName>
    </submittedName>
</protein>
<dbReference type="PANTHER" id="PTHR46577">
    <property type="entry name" value="HTH-TYPE TRANSCRIPTIONAL REGULATORY PROTEIN GABR"/>
    <property type="match status" value="1"/>
</dbReference>
<dbReference type="Pfam" id="PF00155">
    <property type="entry name" value="Aminotran_1_2"/>
    <property type="match status" value="1"/>
</dbReference>
<dbReference type="Proteomes" id="UP000193623">
    <property type="component" value="Unassembled WGS sequence"/>
</dbReference>
<dbReference type="GO" id="GO:0003677">
    <property type="term" value="F:DNA binding"/>
    <property type="evidence" value="ECO:0007669"/>
    <property type="project" value="UniProtKB-KW"/>
</dbReference>
<keyword evidence="4" id="KW-0238">DNA-binding</keyword>
<dbReference type="CDD" id="cd07377">
    <property type="entry name" value="WHTH_GntR"/>
    <property type="match status" value="1"/>
</dbReference>
<keyword evidence="3" id="KW-0805">Transcription regulation</keyword>
<evidence type="ECO:0000256" key="2">
    <source>
        <dbReference type="ARBA" id="ARBA00022898"/>
    </source>
</evidence>
<dbReference type="InterPro" id="IPR015424">
    <property type="entry name" value="PyrdxlP-dep_Trfase"/>
</dbReference>
<evidence type="ECO:0000256" key="3">
    <source>
        <dbReference type="ARBA" id="ARBA00023015"/>
    </source>
</evidence>
<dbReference type="SUPFAM" id="SSF46785">
    <property type="entry name" value="Winged helix' DNA-binding domain"/>
    <property type="match status" value="1"/>
</dbReference>
<dbReference type="AlphaFoldDB" id="A0A1Y5RDU6"/>
<keyword evidence="2" id="KW-0663">Pyridoxal phosphate</keyword>
<sequence>MFLFGHGLIVWIQIGIVPDIEIQSRKAWVNEMIVPDTKWLPKIEGTGRSKYKALAETIRAGIVSGQLQPGVKLPPVRELAYQIGVTPGTVARAYQLMTDEGRLTAGVGRGTFVADRTAPPHHAPDVPLINTVDETIADFRSSRVPDVGQGRAIDAVMMEVAASHRRRHINYPTQETDLEAREAVIDWMAGTDLGAVDADHIVLANGAQNAVVLSLLNILSGPAPVILTEELAYPGVRHAARLLRAKVVGVAMDEDGIIPEALAAAYREHGGQVLITSPSVHSPTVIRTPLARKLEIAEVARSLNLSIIDDDCHASPKADVPSYRAILPEQTYYVSSLTKSVSGALRFGFAVAPLGQGVALRQVAQSAHYGVSQPITDICAALIQNGQAARIRGQVAQAIAKRVRIAVNILGRWDIRWREDAPFIWLSLPVGWRASRFMSACEAQGIEVKPADEFALPDDRAPNAVRLAIGTCVSDALYTQALRQMDTLLANPQGGMES</sequence>
<evidence type="ECO:0000313" key="8">
    <source>
        <dbReference type="Proteomes" id="UP000193623"/>
    </source>
</evidence>
<evidence type="ECO:0000259" key="6">
    <source>
        <dbReference type="PROSITE" id="PS50949"/>
    </source>
</evidence>
<dbReference type="Gene3D" id="3.40.640.10">
    <property type="entry name" value="Type I PLP-dependent aspartate aminotransferase-like (Major domain)"/>
    <property type="match status" value="1"/>
</dbReference>
<evidence type="ECO:0000256" key="4">
    <source>
        <dbReference type="ARBA" id="ARBA00023125"/>
    </source>
</evidence>
<gene>
    <name evidence="7" type="primary">ydcR</name>
    <name evidence="7" type="ORF">PSJ8397_00338</name>
</gene>
<keyword evidence="8" id="KW-1185">Reference proteome</keyword>
<dbReference type="SUPFAM" id="SSF53383">
    <property type="entry name" value="PLP-dependent transferases"/>
    <property type="match status" value="1"/>
</dbReference>
<accession>A0A1Y5RDU6</accession>
<proteinExistence type="inferred from homology"/>